<keyword evidence="2 8" id="KW-0819">tRNA processing</keyword>
<dbReference type="PANTHER" id="PTHR30231">
    <property type="entry name" value="DNA POLYMERASE III SUBUNIT EPSILON"/>
    <property type="match status" value="1"/>
</dbReference>
<keyword evidence="6 8" id="KW-0269">Exonuclease</keyword>
<dbReference type="AlphaFoldDB" id="A0A5S9NVR6"/>
<dbReference type="FunFam" id="3.30.420.10:FF:000009">
    <property type="entry name" value="Ribonuclease T"/>
    <property type="match status" value="1"/>
</dbReference>
<dbReference type="NCBIfam" id="TIGR01298">
    <property type="entry name" value="RNaseT"/>
    <property type="match status" value="1"/>
</dbReference>
<feature type="site" description="Important for substrate binding and specificity" evidence="8">
    <location>
        <position position="42"/>
    </location>
</feature>
<keyword evidence="4 8" id="KW-0479">Metal-binding</keyword>
<feature type="binding site" evidence="8">
    <location>
        <position position="194"/>
    </location>
    <ligand>
        <name>Mg(2+)</name>
        <dbReference type="ChEBI" id="CHEBI:18420"/>
        <label>2</label>
        <note>catalytic</note>
    </ligand>
</feature>
<feature type="binding site" evidence="8">
    <location>
        <position position="199"/>
    </location>
    <ligand>
        <name>Mg(2+)</name>
        <dbReference type="ChEBI" id="CHEBI:18420"/>
        <label>2</label>
        <note>catalytic</note>
    </ligand>
</feature>
<comment type="similarity">
    <text evidence="8">Belongs to the RNase T family.</text>
</comment>
<comment type="subunit">
    <text evidence="1 8">Homodimer.</text>
</comment>
<dbReference type="OrthoDB" id="9778264at2"/>
<dbReference type="InterPro" id="IPR012337">
    <property type="entry name" value="RNaseH-like_sf"/>
</dbReference>
<comment type="function">
    <text evidence="8">Trims short 3' overhangs of a variety of RNA species, leaving a one or two nucleotide 3' overhang. Responsible for the end-turnover of tRNA: specifically removes the terminal AMP residue from uncharged tRNA (tRNA-C-C-A). Also appears to be involved in tRNA biosynthesis.</text>
</comment>
<dbReference type="HAMAP" id="MF_00157">
    <property type="entry name" value="RNase_T"/>
    <property type="match status" value="1"/>
</dbReference>
<dbReference type="GO" id="GO:0016896">
    <property type="term" value="F:RNA exonuclease activity, producing 5'-phosphomonoesters"/>
    <property type="evidence" value="ECO:0007669"/>
    <property type="project" value="UniProtKB-UniRule"/>
</dbReference>
<evidence type="ECO:0000256" key="3">
    <source>
        <dbReference type="ARBA" id="ARBA00022722"/>
    </source>
</evidence>
<dbReference type="Proteomes" id="UP000434580">
    <property type="component" value="Unassembled WGS sequence"/>
</dbReference>
<feature type="site" description="Important for substrate binding and specificity" evidence="8">
    <location>
        <position position="90"/>
    </location>
</feature>
<evidence type="ECO:0000256" key="2">
    <source>
        <dbReference type="ARBA" id="ARBA00022694"/>
    </source>
</evidence>
<reference evidence="10 11" key="1">
    <citation type="submission" date="2019-11" db="EMBL/GenBank/DDBJ databases">
        <authorList>
            <person name="Holert J."/>
        </authorList>
    </citation>
    <scope>NUCLEOTIDE SEQUENCE [LARGE SCALE GENOMIC DNA]</scope>
    <source>
        <strain evidence="10">BC5_2</strain>
    </source>
</reference>
<feature type="domain" description="Exonuclease" evidence="9">
    <location>
        <begin position="31"/>
        <end position="216"/>
    </location>
</feature>
<evidence type="ECO:0000313" key="11">
    <source>
        <dbReference type="Proteomes" id="UP000434580"/>
    </source>
</evidence>
<dbReference type="GO" id="GO:0005829">
    <property type="term" value="C:cytosol"/>
    <property type="evidence" value="ECO:0007669"/>
    <property type="project" value="TreeGrafter"/>
</dbReference>
<sequence>MATTDWELSEVNATSKAMDKPQIAYRFRGYLPVVVDIETAGFNPKTDAMLEIAVTTLDMDEDGTLAVKETHAFDVEPFEGANLEQSALDFTGIDPEDPLRAAYDEQHVLGELFRLIRREVKQSNCKRAIVVAHNASFDHQFLNAAVDRCGIKRNPFHPFSSIDTASLAGLAYGHTVLAQACRIANIQFDNAAAHSAAYDSEVTARLFCQIVNQWRDMGGWDKAVEGHMRLAEKEGTE</sequence>
<proteinExistence type="inferred from homology"/>
<gene>
    <name evidence="8 10" type="primary">rnt</name>
    <name evidence="10" type="ORF">DPBNPPHM_03234</name>
</gene>
<evidence type="ECO:0000256" key="5">
    <source>
        <dbReference type="ARBA" id="ARBA00022801"/>
    </source>
</evidence>
<dbReference type="InterPro" id="IPR005987">
    <property type="entry name" value="RNase_T"/>
</dbReference>
<evidence type="ECO:0000256" key="1">
    <source>
        <dbReference type="ARBA" id="ARBA00011738"/>
    </source>
</evidence>
<evidence type="ECO:0000256" key="8">
    <source>
        <dbReference type="HAMAP-Rule" id="MF_00157"/>
    </source>
</evidence>
<evidence type="ECO:0000313" key="10">
    <source>
        <dbReference type="EMBL" id="CAA0094754.1"/>
    </source>
</evidence>
<feature type="active site" description="Proton donor/acceptor" evidence="8">
    <location>
        <position position="194"/>
    </location>
</feature>
<dbReference type="Pfam" id="PF00929">
    <property type="entry name" value="RNase_T"/>
    <property type="match status" value="1"/>
</dbReference>
<feature type="binding site" evidence="8">
    <location>
        <position position="36"/>
    </location>
    <ligand>
        <name>Mg(2+)</name>
        <dbReference type="ChEBI" id="CHEBI:18420"/>
        <label>2</label>
        <note>catalytic</note>
    </ligand>
</feature>
<protein>
    <recommendedName>
        <fullName evidence="8">Ribonuclease T</fullName>
        <ecNumber evidence="8">3.1.13.-</ecNumber>
    </recommendedName>
    <alternativeName>
        <fullName evidence="8">Exoribonuclease T</fullName>
        <shortName evidence="8">RNase T</shortName>
    </alternativeName>
</protein>
<keyword evidence="3 8" id="KW-0540">Nuclease</keyword>
<evidence type="ECO:0000256" key="7">
    <source>
        <dbReference type="ARBA" id="ARBA00022842"/>
    </source>
</evidence>
<dbReference type="SUPFAM" id="SSF53098">
    <property type="entry name" value="Ribonuclease H-like"/>
    <property type="match status" value="1"/>
</dbReference>
<feature type="binding site" evidence="8">
    <location>
        <position position="36"/>
    </location>
    <ligand>
        <name>Mg(2+)</name>
        <dbReference type="ChEBI" id="CHEBI:18420"/>
        <label>1</label>
        <note>catalytic</note>
    </ligand>
</feature>
<comment type="cofactor">
    <cofactor evidence="8">
        <name>Mg(2+)</name>
        <dbReference type="ChEBI" id="CHEBI:18420"/>
    </cofactor>
    <text evidence="8">Binds two Mg(2+) per subunit. The active form of the enzyme binds two Mg(2+) ions in its active site. The first Mg(2+) forms only one salt bridge with the protein.</text>
</comment>
<feature type="site" description="Important for substrate binding and specificity" evidence="8">
    <location>
        <position position="159"/>
    </location>
</feature>
<organism evidence="10 11">
    <name type="scientific">BD1-7 clade bacterium</name>
    <dbReference type="NCBI Taxonomy" id="2029982"/>
    <lineage>
        <taxon>Bacteria</taxon>
        <taxon>Pseudomonadati</taxon>
        <taxon>Pseudomonadota</taxon>
        <taxon>Gammaproteobacteria</taxon>
        <taxon>Cellvibrionales</taxon>
        <taxon>Spongiibacteraceae</taxon>
        <taxon>BD1-7 clade</taxon>
    </lineage>
</organism>
<dbReference type="SMART" id="SM00479">
    <property type="entry name" value="EXOIII"/>
    <property type="match status" value="1"/>
</dbReference>
<feature type="site" description="Important for substrate binding and specificity" evidence="8">
    <location>
        <position position="137"/>
    </location>
</feature>
<feature type="binding site" evidence="8">
    <location>
        <position position="38"/>
    </location>
    <ligand>
        <name>Mg(2+)</name>
        <dbReference type="ChEBI" id="CHEBI:18420"/>
        <label>2</label>
        <note>catalytic</note>
    </ligand>
</feature>
<dbReference type="PANTHER" id="PTHR30231:SF2">
    <property type="entry name" value="RIBONUCLEASE T"/>
    <property type="match status" value="1"/>
</dbReference>
<dbReference type="InterPro" id="IPR013520">
    <property type="entry name" value="Ribonucl_H"/>
</dbReference>
<dbReference type="EMBL" id="CACSII010000003">
    <property type="protein sequence ID" value="CAA0094754.1"/>
    <property type="molecule type" value="Genomic_DNA"/>
</dbReference>
<accession>A0A5S9NVR6</accession>
<keyword evidence="5 8" id="KW-0378">Hydrolase</keyword>
<name>A0A5S9NVR6_9GAMM</name>
<dbReference type="EC" id="3.1.13.-" evidence="8"/>
<dbReference type="Gene3D" id="3.30.420.10">
    <property type="entry name" value="Ribonuclease H-like superfamily/Ribonuclease H"/>
    <property type="match status" value="1"/>
</dbReference>
<dbReference type="GO" id="GO:0008033">
    <property type="term" value="P:tRNA processing"/>
    <property type="evidence" value="ECO:0007669"/>
    <property type="project" value="UniProtKB-KW"/>
</dbReference>
<evidence type="ECO:0000259" key="9">
    <source>
        <dbReference type="SMART" id="SM00479"/>
    </source>
</evidence>
<dbReference type="GO" id="GO:0000287">
    <property type="term" value="F:magnesium ion binding"/>
    <property type="evidence" value="ECO:0007669"/>
    <property type="project" value="UniProtKB-UniRule"/>
</dbReference>
<dbReference type="GO" id="GO:0008408">
    <property type="term" value="F:3'-5' exonuclease activity"/>
    <property type="evidence" value="ECO:0007669"/>
    <property type="project" value="TreeGrafter"/>
</dbReference>
<dbReference type="GO" id="GO:0003676">
    <property type="term" value="F:nucleic acid binding"/>
    <property type="evidence" value="ECO:0007669"/>
    <property type="project" value="InterPro"/>
</dbReference>
<evidence type="ECO:0000256" key="4">
    <source>
        <dbReference type="ARBA" id="ARBA00022723"/>
    </source>
</evidence>
<keyword evidence="7 8" id="KW-0460">Magnesium</keyword>
<dbReference type="GO" id="GO:0045004">
    <property type="term" value="P:DNA replication proofreading"/>
    <property type="evidence" value="ECO:0007669"/>
    <property type="project" value="TreeGrafter"/>
</dbReference>
<dbReference type="InterPro" id="IPR036397">
    <property type="entry name" value="RNaseH_sf"/>
</dbReference>
<evidence type="ECO:0000256" key="6">
    <source>
        <dbReference type="ARBA" id="ARBA00022839"/>
    </source>
</evidence>